<name>A0ACC1B033_9ROSI</name>
<dbReference type="EMBL" id="CM047903">
    <property type="protein sequence ID" value="KAJ0092253.1"/>
    <property type="molecule type" value="Genomic_DNA"/>
</dbReference>
<gene>
    <name evidence="1" type="ORF">Patl1_26934</name>
</gene>
<sequence>MGGGGEVIDNKQVILKELVNRAPKESDMAVKTSSISLKVEEGSKGLVVKNLYLSVEPYVKLRMKKFEHPDFSSFTPGSAMDGFGVAKVMDSGHPEFQKGDLVWGIVGWEEYSVIKNPESFFKIHHADVPLSYYTGILAAPKKGEYVYISGASGAVGQLVGQFAKLLGCYVVGSAGSKEKVEILKNKLGFDDAFNYKVEKDLDAALKRCFPEGIDIYFENVGGKMLDAVLLNMRLNGRIAACGMSAEHNLEEPEGVQNLRIIIHKRIRMQGFVVFDYFPQYSEFLDDVLPKIREGKIVYLEHITEGLENAPAALAGSENVWKQVVSVSRE</sequence>
<evidence type="ECO:0000313" key="2">
    <source>
        <dbReference type="Proteomes" id="UP001164250"/>
    </source>
</evidence>
<dbReference type="Proteomes" id="UP001164250">
    <property type="component" value="Chromosome 7"/>
</dbReference>
<protein>
    <submittedName>
        <fullName evidence="1">Uncharacterized protein</fullName>
    </submittedName>
</protein>
<comment type="caution">
    <text evidence="1">The sequence shown here is derived from an EMBL/GenBank/DDBJ whole genome shotgun (WGS) entry which is preliminary data.</text>
</comment>
<keyword evidence="2" id="KW-1185">Reference proteome</keyword>
<organism evidence="1 2">
    <name type="scientific">Pistacia atlantica</name>
    <dbReference type="NCBI Taxonomy" id="434234"/>
    <lineage>
        <taxon>Eukaryota</taxon>
        <taxon>Viridiplantae</taxon>
        <taxon>Streptophyta</taxon>
        <taxon>Embryophyta</taxon>
        <taxon>Tracheophyta</taxon>
        <taxon>Spermatophyta</taxon>
        <taxon>Magnoliopsida</taxon>
        <taxon>eudicotyledons</taxon>
        <taxon>Gunneridae</taxon>
        <taxon>Pentapetalae</taxon>
        <taxon>rosids</taxon>
        <taxon>malvids</taxon>
        <taxon>Sapindales</taxon>
        <taxon>Anacardiaceae</taxon>
        <taxon>Pistacia</taxon>
    </lineage>
</organism>
<reference evidence="2" key="1">
    <citation type="journal article" date="2023" name="G3 (Bethesda)">
        <title>Genome assembly and association tests identify interacting loci associated with vigor, precocity, and sex in interspecific pistachio rootstocks.</title>
        <authorList>
            <person name="Palmer W."/>
            <person name="Jacygrad E."/>
            <person name="Sagayaradj S."/>
            <person name="Cavanaugh K."/>
            <person name="Han R."/>
            <person name="Bertier L."/>
            <person name="Beede B."/>
            <person name="Kafkas S."/>
            <person name="Golino D."/>
            <person name="Preece J."/>
            <person name="Michelmore R."/>
        </authorList>
    </citation>
    <scope>NUCLEOTIDE SEQUENCE [LARGE SCALE GENOMIC DNA]</scope>
</reference>
<evidence type="ECO:0000313" key="1">
    <source>
        <dbReference type="EMBL" id="KAJ0092253.1"/>
    </source>
</evidence>
<accession>A0ACC1B033</accession>
<proteinExistence type="predicted"/>